<dbReference type="Proteomes" id="UP000062768">
    <property type="component" value="Chromosome I"/>
</dbReference>
<evidence type="ECO:0000313" key="1">
    <source>
        <dbReference type="EMBL" id="CEL24786.1"/>
    </source>
</evidence>
<keyword evidence="2" id="KW-1185">Reference proteome</keyword>
<dbReference type="GeneID" id="26739398"/>
<gene>
    <name evidence="1" type="ORF">MB9_1148</name>
</gene>
<dbReference type="PATRIC" id="fig|2162.10.peg.1200"/>
<sequence>MLDLKHSFSAYSSLFNIVDNLIFVRSKLAHKVDWIVGDSNDLNLKIRNEGRLKNKLFKEIFTRYNQRIDNYKLNFYKLSNSDIKNLEIMKYKLVSDKIKDKSGHYSIYPRTFFCNKCGDLRIFDNNRQWEKFNPERCRKPNCDGKYQQTSLVKYCEQCGNIEPLRYYCKEHGKEHWKLIRTDIDAPMTWKVVCTECQKKGEQPFDILKYSCDHKVYGKKICNKSFKKFKPLVVMEGSVFNSVVITVVDVPELEYNQLLDHLDYIMLGIYLNRFETILKDISSKGKVDLKKIDLYFKFKNDPNVQELIDSGMLNQGFIDIIDEMLQEIEKLKIEFKDFPLEDINDYLVLKGIFSDDNSNVVHFNDYLKSLEESHNESIENNYQSLKNSFGIGNINYISDIRLIASAIGINRGINRFYETGFVPHFEPLWKDKNKETFKTYSYPFETEGIIFDLDKVKVVNWLIDNKFLNTAHVTTDEDALEILFHIKENTPEYDELKTLLHTFAHVLIRRSSLYTGLDSDSCSELLFVNTASFLIYSTSNINIGGFAFVFENSIFDWFRDVKLEVKDCVFDPTCIHETGSCFSCLYLPEYVCSEFNQSLDRDVLIGKKRYVRGFWK</sequence>
<name>A0A0S4FP40_METFO</name>
<protein>
    <submittedName>
        <fullName evidence="1">Uncharacterized protein</fullName>
    </submittedName>
</protein>
<proteinExistence type="predicted"/>
<accession>A0A0S4FP40</accession>
<dbReference type="EMBL" id="LN734822">
    <property type="protein sequence ID" value="CEL24786.1"/>
    <property type="molecule type" value="Genomic_DNA"/>
</dbReference>
<organism evidence="1 2">
    <name type="scientific">Methanobacterium formicicum</name>
    <dbReference type="NCBI Taxonomy" id="2162"/>
    <lineage>
        <taxon>Archaea</taxon>
        <taxon>Methanobacteriati</taxon>
        <taxon>Methanobacteriota</taxon>
        <taxon>Methanomada group</taxon>
        <taxon>Methanobacteria</taxon>
        <taxon>Methanobacteriales</taxon>
        <taxon>Methanobacteriaceae</taxon>
        <taxon>Methanobacterium</taxon>
    </lineage>
</organism>
<dbReference type="RefSeq" id="WP_060537622.1">
    <property type="nucleotide sequence ID" value="NZ_LN734822.1"/>
</dbReference>
<reference evidence="1" key="1">
    <citation type="submission" date="2014-09" db="EMBL/GenBank/DDBJ databases">
        <authorList>
            <person name="Wibberg D."/>
        </authorList>
    </citation>
    <scope>NUCLEOTIDE SEQUENCE [LARGE SCALE GENOMIC DNA]</scope>
    <source>
        <strain evidence="1">Mb9</strain>
    </source>
</reference>
<dbReference type="AlphaFoldDB" id="A0A0S4FP40"/>
<evidence type="ECO:0000313" key="2">
    <source>
        <dbReference type="Proteomes" id="UP000062768"/>
    </source>
</evidence>